<comment type="caution">
    <text evidence="1">The sequence shown here is derived from an EMBL/GenBank/DDBJ whole genome shotgun (WGS) entry which is preliminary data.</text>
</comment>
<sequence>MQKHQLYQQHIQDGTLLLRQLVVAVEGWAVDQWVWWAEDLTWEAAQEEAQVWEYHAHWAMVAALEWQCMELLEQQLATQNCPGESVPMPHPLPNPPP</sequence>
<proteinExistence type="predicted"/>
<evidence type="ECO:0000313" key="2">
    <source>
        <dbReference type="Proteomes" id="UP000050525"/>
    </source>
</evidence>
<accession>A0A151PAM5</accession>
<evidence type="ECO:0000313" key="1">
    <source>
        <dbReference type="EMBL" id="KYO46083.1"/>
    </source>
</evidence>
<organism evidence="1 2">
    <name type="scientific">Alligator mississippiensis</name>
    <name type="common">American alligator</name>
    <dbReference type="NCBI Taxonomy" id="8496"/>
    <lineage>
        <taxon>Eukaryota</taxon>
        <taxon>Metazoa</taxon>
        <taxon>Chordata</taxon>
        <taxon>Craniata</taxon>
        <taxon>Vertebrata</taxon>
        <taxon>Euteleostomi</taxon>
        <taxon>Archelosauria</taxon>
        <taxon>Archosauria</taxon>
        <taxon>Crocodylia</taxon>
        <taxon>Alligatoridae</taxon>
        <taxon>Alligatorinae</taxon>
        <taxon>Alligator</taxon>
    </lineage>
</organism>
<keyword evidence="2" id="KW-1185">Reference proteome</keyword>
<dbReference type="Proteomes" id="UP000050525">
    <property type="component" value="Unassembled WGS sequence"/>
</dbReference>
<dbReference type="AlphaFoldDB" id="A0A151PAM5"/>
<dbReference type="EMBL" id="AKHW03000533">
    <property type="protein sequence ID" value="KYO46083.1"/>
    <property type="molecule type" value="Genomic_DNA"/>
</dbReference>
<name>A0A151PAM5_ALLMI</name>
<protein>
    <submittedName>
        <fullName evidence="1">Uncharacterized protein</fullName>
    </submittedName>
</protein>
<gene>
    <name evidence="1" type="ORF">Y1Q_0021659</name>
</gene>
<reference evidence="1 2" key="1">
    <citation type="journal article" date="2012" name="Genome Biol.">
        <title>Sequencing three crocodilian genomes to illuminate the evolution of archosaurs and amniotes.</title>
        <authorList>
            <person name="St John J.A."/>
            <person name="Braun E.L."/>
            <person name="Isberg S.R."/>
            <person name="Miles L.G."/>
            <person name="Chong A.Y."/>
            <person name="Gongora J."/>
            <person name="Dalzell P."/>
            <person name="Moran C."/>
            <person name="Bed'hom B."/>
            <person name="Abzhanov A."/>
            <person name="Burgess S.C."/>
            <person name="Cooksey A.M."/>
            <person name="Castoe T.A."/>
            <person name="Crawford N.G."/>
            <person name="Densmore L.D."/>
            <person name="Drew J.C."/>
            <person name="Edwards S.V."/>
            <person name="Faircloth B.C."/>
            <person name="Fujita M.K."/>
            <person name="Greenwold M.J."/>
            <person name="Hoffmann F.G."/>
            <person name="Howard J.M."/>
            <person name="Iguchi T."/>
            <person name="Janes D.E."/>
            <person name="Khan S.Y."/>
            <person name="Kohno S."/>
            <person name="de Koning A.J."/>
            <person name="Lance S.L."/>
            <person name="McCarthy F.M."/>
            <person name="McCormack J.E."/>
            <person name="Merchant M.E."/>
            <person name="Peterson D.G."/>
            <person name="Pollock D.D."/>
            <person name="Pourmand N."/>
            <person name="Raney B.J."/>
            <person name="Roessler K.A."/>
            <person name="Sanford J.R."/>
            <person name="Sawyer R.H."/>
            <person name="Schmidt C.J."/>
            <person name="Triplett E.W."/>
            <person name="Tuberville T.D."/>
            <person name="Venegas-Anaya M."/>
            <person name="Howard J.T."/>
            <person name="Jarvis E.D."/>
            <person name="Guillette L.J.Jr."/>
            <person name="Glenn T.C."/>
            <person name="Green R.E."/>
            <person name="Ray D.A."/>
        </authorList>
    </citation>
    <scope>NUCLEOTIDE SEQUENCE [LARGE SCALE GENOMIC DNA]</scope>
    <source>
        <strain evidence="1">KSC_2009_1</strain>
    </source>
</reference>